<reference evidence="3 5" key="2">
    <citation type="submission" date="2020-07" db="EMBL/GenBank/DDBJ databases">
        <title>Sequencing the genomes of 1000 actinobacteria strains.</title>
        <authorList>
            <person name="Klenk H.-P."/>
        </authorList>
    </citation>
    <scope>NUCLEOTIDE SEQUENCE [LARGE SCALE GENOMIC DNA]</scope>
    <source>
        <strain evidence="3 5">DSM 41455</strain>
    </source>
</reference>
<evidence type="ECO:0000313" key="2">
    <source>
        <dbReference type="EMBL" id="GFN00367.1"/>
    </source>
</evidence>
<dbReference type="EMBL" id="BLWC01000001">
    <property type="protein sequence ID" value="GFN00367.1"/>
    <property type="molecule type" value="Genomic_DNA"/>
</dbReference>
<keyword evidence="1" id="KW-0732">Signal</keyword>
<protein>
    <recommendedName>
        <fullName evidence="6">Secreted protein</fullName>
    </recommendedName>
</protein>
<organism evidence="2 4">
    <name type="scientific">Streptomyces fulvorobeus</name>
    <dbReference type="NCBI Taxonomy" id="284028"/>
    <lineage>
        <taxon>Bacteria</taxon>
        <taxon>Bacillati</taxon>
        <taxon>Actinomycetota</taxon>
        <taxon>Actinomycetes</taxon>
        <taxon>Kitasatosporales</taxon>
        <taxon>Streptomycetaceae</taxon>
        <taxon>Streptomyces</taxon>
    </lineage>
</organism>
<dbReference type="Proteomes" id="UP000530403">
    <property type="component" value="Unassembled WGS sequence"/>
</dbReference>
<accession>A0A7J0CF62</accession>
<evidence type="ECO:0000313" key="5">
    <source>
        <dbReference type="Proteomes" id="UP000530403"/>
    </source>
</evidence>
<comment type="caution">
    <text evidence="2">The sequence shown here is derived from an EMBL/GenBank/DDBJ whole genome shotgun (WGS) entry which is preliminary data.</text>
</comment>
<dbReference type="Proteomes" id="UP000498980">
    <property type="component" value="Unassembled WGS sequence"/>
</dbReference>
<dbReference type="RefSeq" id="WP_173316680.1">
    <property type="nucleotide sequence ID" value="NZ_BAAAUE010000013.1"/>
</dbReference>
<proteinExistence type="predicted"/>
<evidence type="ECO:0000313" key="3">
    <source>
        <dbReference type="EMBL" id="NYE43875.1"/>
    </source>
</evidence>
<keyword evidence="4" id="KW-1185">Reference proteome</keyword>
<feature type="chain" id="PRO_5038255624" description="Secreted protein" evidence="1">
    <location>
        <begin position="25"/>
        <end position="144"/>
    </location>
</feature>
<evidence type="ECO:0008006" key="6">
    <source>
        <dbReference type="Google" id="ProtNLM"/>
    </source>
</evidence>
<feature type="signal peptide" evidence="1">
    <location>
        <begin position="1"/>
        <end position="24"/>
    </location>
</feature>
<dbReference type="AlphaFoldDB" id="A0A7J0CF62"/>
<name>A0A7J0CF62_9ACTN</name>
<reference evidence="2 4" key="1">
    <citation type="submission" date="2020-05" db="EMBL/GenBank/DDBJ databases">
        <title>Whole genome shotgun sequence of Streptomyces fulvorobeus NBRC 15897.</title>
        <authorList>
            <person name="Komaki H."/>
            <person name="Tamura T."/>
        </authorList>
    </citation>
    <scope>NUCLEOTIDE SEQUENCE [LARGE SCALE GENOMIC DNA]</scope>
    <source>
        <strain evidence="2 4">NBRC 15897</strain>
    </source>
</reference>
<dbReference type="EMBL" id="JACCCF010000001">
    <property type="protein sequence ID" value="NYE43875.1"/>
    <property type="molecule type" value="Genomic_DNA"/>
</dbReference>
<evidence type="ECO:0000313" key="4">
    <source>
        <dbReference type="Proteomes" id="UP000498980"/>
    </source>
</evidence>
<gene>
    <name evidence="3" type="ORF">HEB29_004886</name>
    <name evidence="2" type="ORF">Sfulv_51770</name>
</gene>
<sequence length="144" mass="15087">MRKIPAAFATLALAALGIIVPATGARASAACDNAWNSTAPGYLHIYANTDCTGLLARTTTDDSDWGDASGPVRGVDLGEAGAVLHKGSYGMAVKLYQGRNHTGDHACLTRSEPVSDASEPKFPDGRSVSSVRSHRWVWASECAI</sequence>
<evidence type="ECO:0000256" key="1">
    <source>
        <dbReference type="SAM" id="SignalP"/>
    </source>
</evidence>